<dbReference type="KEGG" id="gey:QMQ05_08585"/>
<dbReference type="RefSeq" id="WP_345469239.1">
    <property type="nucleotide sequence ID" value="NZ_CP125942.1"/>
</dbReference>
<dbReference type="Proteomes" id="UP001486888">
    <property type="component" value="Chromosome"/>
</dbReference>
<dbReference type="EMBL" id="CP125942">
    <property type="protein sequence ID" value="XAO44443.1"/>
    <property type="molecule type" value="Genomic_DNA"/>
</dbReference>
<proteinExistence type="predicted"/>
<organism evidence="1 2">
    <name type="scientific">Glutamicibacter ectropisis</name>
    <dbReference type="NCBI Taxonomy" id="3046593"/>
    <lineage>
        <taxon>Bacteria</taxon>
        <taxon>Bacillati</taxon>
        <taxon>Actinomycetota</taxon>
        <taxon>Actinomycetes</taxon>
        <taxon>Micrococcales</taxon>
        <taxon>Micrococcaceae</taxon>
        <taxon>Glutamicibacter</taxon>
    </lineage>
</organism>
<name>A0AAU6W9A2_9MICC</name>
<accession>A0AAU6W9A2</accession>
<evidence type="ECO:0000313" key="2">
    <source>
        <dbReference type="Proteomes" id="UP001486888"/>
    </source>
</evidence>
<sequence length="212" mass="23401">MLHGYQRPQNIVTDYFDDQGKLIPYGNRFDGDDPPAESYSVISHPQRFAPLHAVADSLVNWMTTRFNVRCYEDPDLAAQYEIPLDEVVRSIRLVPEDSQCAPVGLVFTKFPGLHLQFGALFTSIAPNCGCDACDDSVPDLCTALEAQIDAVTSGAFVEILDVGKNRLTHQFNVEAAGMLEQSVDLDDLSSTQLAKARAMIPADVSWAPWPLR</sequence>
<reference evidence="1 2" key="1">
    <citation type="submission" date="2023-05" db="EMBL/GenBank/DDBJ databases">
        <title>Glutamicibacter sp. B1, complete genome.</title>
        <authorList>
            <person name="Long Y.H."/>
            <person name="Fang T."/>
            <person name="Li X.Y."/>
        </authorList>
    </citation>
    <scope>NUCLEOTIDE SEQUENCE [LARGE SCALE GENOMIC DNA]</scope>
    <source>
        <strain evidence="1 2">B1</strain>
    </source>
</reference>
<dbReference type="Pfam" id="PF19736">
    <property type="entry name" value="DUF6226"/>
    <property type="match status" value="1"/>
</dbReference>
<keyword evidence="2" id="KW-1185">Reference proteome</keyword>
<dbReference type="InterPro" id="IPR045773">
    <property type="entry name" value="DUF6226"/>
</dbReference>
<dbReference type="AlphaFoldDB" id="A0AAU6W9A2"/>
<protein>
    <submittedName>
        <fullName evidence="1">DUF6226 family protein</fullName>
    </submittedName>
</protein>
<gene>
    <name evidence="1" type="ORF">QMQ05_08585</name>
</gene>
<evidence type="ECO:0000313" key="1">
    <source>
        <dbReference type="EMBL" id="XAO44443.1"/>
    </source>
</evidence>